<dbReference type="OrthoDB" id="128686at2"/>
<evidence type="ECO:0000256" key="1">
    <source>
        <dbReference type="ARBA" id="ARBA00004141"/>
    </source>
</evidence>
<comment type="subcellular location">
    <subcellularLocation>
        <location evidence="6">Cell membrane</location>
        <topology evidence="6">Multi-pass membrane protein</topology>
    </subcellularLocation>
    <subcellularLocation>
        <location evidence="1">Membrane</location>
        <topology evidence="1">Multi-pass membrane protein</topology>
    </subcellularLocation>
</comment>
<feature type="transmembrane region" description="Helical" evidence="6">
    <location>
        <begin position="271"/>
        <end position="288"/>
    </location>
</feature>
<evidence type="ECO:0000256" key="4">
    <source>
        <dbReference type="ARBA" id="ARBA00022989"/>
    </source>
</evidence>
<keyword evidence="8" id="KW-1185">Reference proteome</keyword>
<evidence type="ECO:0000313" key="7">
    <source>
        <dbReference type="EMBL" id="SQD78014.1"/>
    </source>
</evidence>
<dbReference type="GO" id="GO:0005886">
    <property type="term" value="C:plasma membrane"/>
    <property type="evidence" value="ECO:0007669"/>
    <property type="project" value="UniProtKB-SubCell"/>
</dbReference>
<dbReference type="PANTHER" id="PTHR31154">
    <property type="entry name" value="MEMBRANE TRANSPORTER PROTEIN"/>
    <property type="match status" value="1"/>
</dbReference>
<accession>A0A330LLV4</accession>
<dbReference type="EMBL" id="LS483250">
    <property type="protein sequence ID" value="SQD78014.1"/>
    <property type="molecule type" value="Genomic_DNA"/>
</dbReference>
<feature type="transmembrane region" description="Helical" evidence="6">
    <location>
        <begin position="20"/>
        <end position="44"/>
    </location>
</feature>
<evidence type="ECO:0000313" key="8">
    <source>
        <dbReference type="Proteomes" id="UP000250163"/>
    </source>
</evidence>
<keyword evidence="5 6" id="KW-0472">Membrane</keyword>
<dbReference type="InterPro" id="IPR002781">
    <property type="entry name" value="TM_pro_TauE-like"/>
</dbReference>
<evidence type="ECO:0000256" key="6">
    <source>
        <dbReference type="RuleBase" id="RU363041"/>
    </source>
</evidence>
<keyword evidence="3 6" id="KW-0812">Transmembrane</keyword>
<feature type="transmembrane region" description="Helical" evidence="6">
    <location>
        <begin position="88"/>
        <end position="108"/>
    </location>
</feature>
<feature type="transmembrane region" description="Helical" evidence="6">
    <location>
        <begin position="142"/>
        <end position="160"/>
    </location>
</feature>
<sequence>MIFIADGQLKSVNINRSMIYWVPLFLFWLIWSVSLGSQNILIVFENYWQSSITMIAGSFVAGATPLGGGAVAFPVFTKIMQVSSSDASFFSLLIQSVGMTFATLFFISRNTMINWKVIRYACIGSFLAYPVSFIYISLENITVRFIFSEFIVFCAFIMLWKKQNQHLKSKSMYWAVLFGFFGGLLTAKIGSGCDVILYFYLVFICQYCAKDSIPTTVCFMAINSIYASVWLLFTSTPSEFVVGSWWASAPIVSIGAPLGAYVLSKLRANQTVIMIISIISIEVLSSLLFAPFSIMNKVTILITITTLLIYTVWQKNVKS</sequence>
<name>A0A330LLV4_9GAMM</name>
<dbReference type="Pfam" id="PF01925">
    <property type="entry name" value="TauE"/>
    <property type="match status" value="1"/>
</dbReference>
<keyword evidence="4 6" id="KW-1133">Transmembrane helix</keyword>
<evidence type="ECO:0000256" key="3">
    <source>
        <dbReference type="ARBA" id="ARBA00022692"/>
    </source>
</evidence>
<organism evidence="7 8">
    <name type="scientific">Moritella yayanosii</name>
    <dbReference type="NCBI Taxonomy" id="69539"/>
    <lineage>
        <taxon>Bacteria</taxon>
        <taxon>Pseudomonadati</taxon>
        <taxon>Pseudomonadota</taxon>
        <taxon>Gammaproteobacteria</taxon>
        <taxon>Alteromonadales</taxon>
        <taxon>Moritellaceae</taxon>
        <taxon>Moritella</taxon>
    </lineage>
</organism>
<proteinExistence type="inferred from homology"/>
<feature type="transmembrane region" description="Helical" evidence="6">
    <location>
        <begin position="245"/>
        <end position="264"/>
    </location>
</feature>
<evidence type="ECO:0000256" key="5">
    <source>
        <dbReference type="ARBA" id="ARBA00023136"/>
    </source>
</evidence>
<protein>
    <recommendedName>
        <fullName evidence="6">Probable membrane transporter protein</fullName>
    </recommendedName>
</protein>
<dbReference type="RefSeq" id="WP_112713928.1">
    <property type="nucleotide sequence ID" value="NZ_LS483250.1"/>
</dbReference>
<dbReference type="Proteomes" id="UP000250163">
    <property type="component" value="Chromosome MORIYA"/>
</dbReference>
<dbReference type="AlphaFoldDB" id="A0A330LLV4"/>
<feature type="transmembrane region" description="Helical" evidence="6">
    <location>
        <begin position="217"/>
        <end position="233"/>
    </location>
</feature>
<dbReference type="PANTHER" id="PTHR31154:SF4">
    <property type="entry name" value="MEMBRANE TRANSPORTER PROTEIN"/>
    <property type="match status" value="1"/>
</dbReference>
<feature type="transmembrane region" description="Helical" evidence="6">
    <location>
        <begin position="117"/>
        <end position="136"/>
    </location>
</feature>
<keyword evidence="6" id="KW-1003">Cell membrane</keyword>
<comment type="similarity">
    <text evidence="2 6">Belongs to the 4-toluene sulfonate uptake permease (TSUP) (TC 2.A.102) family.</text>
</comment>
<reference evidence="8" key="1">
    <citation type="submission" date="2018-05" db="EMBL/GenBank/DDBJ databases">
        <authorList>
            <person name="Cea G.-C."/>
            <person name="William W."/>
        </authorList>
    </citation>
    <scope>NUCLEOTIDE SEQUENCE [LARGE SCALE GENOMIC DNA]</scope>
    <source>
        <strain evidence="8">DB21MT 5</strain>
    </source>
</reference>
<gene>
    <name evidence="7" type="ORF">MORIYA_1536</name>
</gene>
<feature type="transmembrane region" description="Helical" evidence="6">
    <location>
        <begin position="56"/>
        <end position="76"/>
    </location>
</feature>
<feature type="transmembrane region" description="Helical" evidence="6">
    <location>
        <begin position="294"/>
        <end position="313"/>
    </location>
</feature>
<dbReference type="KEGG" id="mya:MORIYA_1536"/>
<evidence type="ECO:0000256" key="2">
    <source>
        <dbReference type="ARBA" id="ARBA00009142"/>
    </source>
</evidence>